<feature type="transmembrane region" description="Helical" evidence="7">
    <location>
        <begin position="538"/>
        <end position="557"/>
    </location>
</feature>
<feature type="transmembrane region" description="Helical" evidence="7">
    <location>
        <begin position="431"/>
        <end position="453"/>
    </location>
</feature>
<evidence type="ECO:0000256" key="2">
    <source>
        <dbReference type="ARBA" id="ARBA00007520"/>
    </source>
</evidence>
<feature type="transmembrane region" description="Helical" evidence="7">
    <location>
        <begin position="241"/>
        <end position="262"/>
    </location>
</feature>
<evidence type="ECO:0000256" key="7">
    <source>
        <dbReference type="SAM" id="Phobius"/>
    </source>
</evidence>
<dbReference type="InterPro" id="IPR020846">
    <property type="entry name" value="MFS_dom"/>
</dbReference>
<evidence type="ECO:0000313" key="9">
    <source>
        <dbReference type="EMBL" id="KAJ5232095.1"/>
    </source>
</evidence>
<feature type="transmembrane region" description="Helical" evidence="7">
    <location>
        <begin position="465"/>
        <end position="488"/>
    </location>
</feature>
<gene>
    <name evidence="9" type="ORF">N7468_005051</name>
</gene>
<feature type="region of interest" description="Disordered" evidence="6">
    <location>
        <begin position="1"/>
        <end position="21"/>
    </location>
</feature>
<dbReference type="FunFam" id="1.20.1250.20:FF:000196">
    <property type="entry name" value="MFS toxin efflux pump (AflT)"/>
    <property type="match status" value="1"/>
</dbReference>
<dbReference type="AlphaFoldDB" id="A0A9W9NZ39"/>
<dbReference type="SUPFAM" id="SSF103473">
    <property type="entry name" value="MFS general substrate transporter"/>
    <property type="match status" value="1"/>
</dbReference>
<dbReference type="PROSITE" id="PS50850">
    <property type="entry name" value="MFS"/>
    <property type="match status" value="1"/>
</dbReference>
<keyword evidence="4 7" id="KW-1133">Transmembrane helix</keyword>
<dbReference type="Proteomes" id="UP001150941">
    <property type="component" value="Unassembled WGS sequence"/>
</dbReference>
<reference evidence="9" key="2">
    <citation type="journal article" date="2023" name="IMA Fungus">
        <title>Comparative genomic study of the Penicillium genus elucidates a diverse pangenome and 15 lateral gene transfer events.</title>
        <authorList>
            <person name="Petersen C."/>
            <person name="Sorensen T."/>
            <person name="Nielsen M.R."/>
            <person name="Sondergaard T.E."/>
            <person name="Sorensen J.L."/>
            <person name="Fitzpatrick D.A."/>
            <person name="Frisvad J.C."/>
            <person name="Nielsen K.L."/>
        </authorList>
    </citation>
    <scope>NUCLEOTIDE SEQUENCE</scope>
    <source>
        <strain evidence="9">IBT 19713</strain>
    </source>
</reference>
<evidence type="ECO:0000256" key="4">
    <source>
        <dbReference type="ARBA" id="ARBA00022989"/>
    </source>
</evidence>
<feature type="transmembrane region" description="Helical" evidence="7">
    <location>
        <begin position="45"/>
        <end position="71"/>
    </location>
</feature>
<feature type="transmembrane region" description="Helical" evidence="7">
    <location>
        <begin position="314"/>
        <end position="334"/>
    </location>
</feature>
<evidence type="ECO:0000313" key="10">
    <source>
        <dbReference type="Proteomes" id="UP001150941"/>
    </source>
</evidence>
<dbReference type="PANTHER" id="PTHR23501:SF199">
    <property type="entry name" value="MFS EFFLUX TRANSPORTER INPD-RELATED"/>
    <property type="match status" value="1"/>
</dbReference>
<evidence type="ECO:0000256" key="6">
    <source>
        <dbReference type="SAM" id="MobiDB-lite"/>
    </source>
</evidence>
<dbReference type="GO" id="GO:0005886">
    <property type="term" value="C:plasma membrane"/>
    <property type="evidence" value="ECO:0007669"/>
    <property type="project" value="TreeGrafter"/>
</dbReference>
<organism evidence="9 10">
    <name type="scientific">Penicillium chermesinum</name>
    <dbReference type="NCBI Taxonomy" id="63820"/>
    <lineage>
        <taxon>Eukaryota</taxon>
        <taxon>Fungi</taxon>
        <taxon>Dikarya</taxon>
        <taxon>Ascomycota</taxon>
        <taxon>Pezizomycotina</taxon>
        <taxon>Eurotiomycetes</taxon>
        <taxon>Eurotiomycetidae</taxon>
        <taxon>Eurotiales</taxon>
        <taxon>Aspergillaceae</taxon>
        <taxon>Penicillium</taxon>
    </lineage>
</organism>
<comment type="subcellular location">
    <subcellularLocation>
        <location evidence="1">Membrane</location>
        <topology evidence="1">Multi-pass membrane protein</topology>
    </subcellularLocation>
</comment>
<dbReference type="GO" id="GO:0022857">
    <property type="term" value="F:transmembrane transporter activity"/>
    <property type="evidence" value="ECO:0007669"/>
    <property type="project" value="InterPro"/>
</dbReference>
<feature type="transmembrane region" description="Helical" evidence="7">
    <location>
        <begin position="83"/>
        <end position="106"/>
    </location>
</feature>
<evidence type="ECO:0000256" key="1">
    <source>
        <dbReference type="ARBA" id="ARBA00004141"/>
    </source>
</evidence>
<sequence length="574" mass="62292">MAKRLGKWESGDGELDNRDDIPLKESGCDGLCEDEDVEYPSTAKLIPILVGLSFQSFCIALDNTILATAVPKITQQFNSLEDISWYASAYLLTSCAVTLPFGKIYTYYSTKWTYIIALTLFEIGSLTCAASPTSKGLIMGRAISGIGSGGLSPGALLVLAKSLPLHRRALYFGIIGCTSGIATVTGPLIGGLLTDRASWRWCFYINIPFGVVTAVIIGVFFKDSKNKAASHLGKWSQIKRMDPFGLLCFIPAIISILLGLQWGGTKYSWTDGRIIALFVLFGVFCSLWCFVQYWRQEEATVPPRLLCNHNVLGAVIHATFLGGSFFVFGYYVSLEEGEPKKKEKPPNRTDQYLHRPQLPIWFQAIKQVSASQSGIDNLPMVVAMIICSAMGGLVVNLLGYYTPLMFLGSGFLTIGAGLCTTLKVDTEMAKWIAYQVILGMGAGVGFQQCINALQTVLPLHDIPVGIAIITFAQSLSAALFISIAQNVFQNRLVASIRTYTPLLSPGDILDGGATNLSARISSTLLPSVLYAYNVAVTQTFYVSVAAAVLSFAGAGLVEWRSMRRPQSAKQEAQT</sequence>
<reference evidence="9" key="1">
    <citation type="submission" date="2022-11" db="EMBL/GenBank/DDBJ databases">
        <authorList>
            <person name="Petersen C."/>
        </authorList>
    </citation>
    <scope>NUCLEOTIDE SEQUENCE</scope>
    <source>
        <strain evidence="9">IBT 19713</strain>
    </source>
</reference>
<feature type="transmembrane region" description="Helical" evidence="7">
    <location>
        <begin position="274"/>
        <end position="294"/>
    </location>
</feature>
<evidence type="ECO:0000259" key="8">
    <source>
        <dbReference type="PROSITE" id="PS50850"/>
    </source>
</evidence>
<keyword evidence="10" id="KW-1185">Reference proteome</keyword>
<protein>
    <recommendedName>
        <fullName evidence="8">Major facilitator superfamily (MFS) profile domain-containing protein</fullName>
    </recommendedName>
</protein>
<feature type="transmembrane region" description="Helical" evidence="7">
    <location>
        <begin position="404"/>
        <end position="424"/>
    </location>
</feature>
<dbReference type="RefSeq" id="XP_058330088.1">
    <property type="nucleotide sequence ID" value="XM_058474348.1"/>
</dbReference>
<feature type="transmembrane region" description="Helical" evidence="7">
    <location>
        <begin position="169"/>
        <end position="189"/>
    </location>
</feature>
<keyword evidence="5 7" id="KW-0472">Membrane</keyword>
<dbReference type="OrthoDB" id="10021397at2759"/>
<feature type="transmembrane region" description="Helical" evidence="7">
    <location>
        <begin position="201"/>
        <end position="221"/>
    </location>
</feature>
<name>A0A9W9NZ39_9EURO</name>
<feature type="domain" description="Major facilitator superfamily (MFS) profile" evidence="8">
    <location>
        <begin position="48"/>
        <end position="562"/>
    </location>
</feature>
<dbReference type="EMBL" id="JAPQKS010000004">
    <property type="protein sequence ID" value="KAJ5232095.1"/>
    <property type="molecule type" value="Genomic_DNA"/>
</dbReference>
<comment type="caution">
    <text evidence="9">The sequence shown here is derived from an EMBL/GenBank/DDBJ whole genome shotgun (WGS) entry which is preliminary data.</text>
</comment>
<proteinExistence type="inferred from homology"/>
<accession>A0A9W9NZ39</accession>
<dbReference type="Pfam" id="PF07690">
    <property type="entry name" value="MFS_1"/>
    <property type="match status" value="1"/>
</dbReference>
<evidence type="ECO:0000256" key="3">
    <source>
        <dbReference type="ARBA" id="ARBA00022692"/>
    </source>
</evidence>
<evidence type="ECO:0000256" key="5">
    <source>
        <dbReference type="ARBA" id="ARBA00023136"/>
    </source>
</evidence>
<feature type="transmembrane region" description="Helical" evidence="7">
    <location>
        <begin position="112"/>
        <end position="130"/>
    </location>
</feature>
<dbReference type="Gene3D" id="1.20.1250.20">
    <property type="entry name" value="MFS general substrate transporter like domains"/>
    <property type="match status" value="1"/>
</dbReference>
<feature type="transmembrane region" description="Helical" evidence="7">
    <location>
        <begin position="142"/>
        <end position="163"/>
    </location>
</feature>
<keyword evidence="3 7" id="KW-0812">Transmembrane</keyword>
<dbReference type="CDD" id="cd17502">
    <property type="entry name" value="MFS_Azr1_MDR_like"/>
    <property type="match status" value="1"/>
</dbReference>
<dbReference type="GeneID" id="83201651"/>
<dbReference type="InterPro" id="IPR036259">
    <property type="entry name" value="MFS_trans_sf"/>
</dbReference>
<dbReference type="PANTHER" id="PTHR23501">
    <property type="entry name" value="MAJOR FACILITATOR SUPERFAMILY"/>
    <property type="match status" value="1"/>
</dbReference>
<feature type="transmembrane region" description="Helical" evidence="7">
    <location>
        <begin position="378"/>
        <end position="398"/>
    </location>
</feature>
<comment type="similarity">
    <text evidence="2">Belongs to the major facilitator superfamily. TCR/Tet family.</text>
</comment>
<dbReference type="InterPro" id="IPR011701">
    <property type="entry name" value="MFS"/>
</dbReference>
<dbReference type="PRINTS" id="PR01036">
    <property type="entry name" value="TCRTETB"/>
</dbReference>